<dbReference type="GO" id="GO:0005524">
    <property type="term" value="F:ATP binding"/>
    <property type="evidence" value="ECO:0007669"/>
    <property type="project" value="UniProtKB-KW"/>
</dbReference>
<evidence type="ECO:0000256" key="2">
    <source>
        <dbReference type="ARBA" id="ARBA00022741"/>
    </source>
</evidence>
<dbReference type="SMART" id="SM00382">
    <property type="entry name" value="AAA"/>
    <property type="match status" value="1"/>
</dbReference>
<comment type="similarity">
    <text evidence="1">Belongs to the ABC transporter superfamily.</text>
</comment>
<keyword evidence="3 5" id="KW-0067">ATP-binding</keyword>
<dbReference type="Pfam" id="PF00005">
    <property type="entry name" value="ABC_tran"/>
    <property type="match status" value="1"/>
</dbReference>
<evidence type="ECO:0000259" key="4">
    <source>
        <dbReference type="PROSITE" id="PS50893"/>
    </source>
</evidence>
<name>A0ABS9ECS5_9HYPH</name>
<dbReference type="RefSeq" id="WP_236114795.1">
    <property type="nucleotide sequence ID" value="NZ_JAKGTI010000002.1"/>
</dbReference>
<protein>
    <submittedName>
        <fullName evidence="5">ABC transporter ATP-binding protein</fullName>
    </submittedName>
</protein>
<accession>A0ABS9ECS5</accession>
<keyword evidence="2" id="KW-0547">Nucleotide-binding</keyword>
<sequence length="257" mass="28431">MLHRATSNFGQTILSLHNVSFAVGPKPLVQDCSFEVRQGSFMGLLGPNGAGKSSLLKLLYREKKPTSGKITAFGQPLDRWNRKAFAAKVGTVLQEKAQLAGLTIEQVAGLGLFPLSCSKAEEQQRVREALELVELWDRRTENAGYLSGGEQQRLFFAQILALDPEVYLLDEPNNHLDIYFQYRLMDHIKAKGKTVIASFHDINLAARYCDSAVLMHEARMVASGSLAEVLSPERLKLVYRVDAQFAKSAIAINAPVV</sequence>
<dbReference type="PROSITE" id="PS00211">
    <property type="entry name" value="ABC_TRANSPORTER_1"/>
    <property type="match status" value="1"/>
</dbReference>
<comment type="caution">
    <text evidence="5">The sequence shown here is derived from an EMBL/GenBank/DDBJ whole genome shotgun (WGS) entry which is preliminary data.</text>
</comment>
<dbReference type="SUPFAM" id="SSF52540">
    <property type="entry name" value="P-loop containing nucleoside triphosphate hydrolases"/>
    <property type="match status" value="1"/>
</dbReference>
<dbReference type="InterPro" id="IPR027417">
    <property type="entry name" value="P-loop_NTPase"/>
</dbReference>
<dbReference type="PANTHER" id="PTHR42794:SF2">
    <property type="entry name" value="ABC TRANSPORTER ATP-BINDING PROTEIN"/>
    <property type="match status" value="1"/>
</dbReference>
<evidence type="ECO:0000313" key="6">
    <source>
        <dbReference type="Proteomes" id="UP001201217"/>
    </source>
</evidence>
<dbReference type="InterPro" id="IPR017871">
    <property type="entry name" value="ABC_transporter-like_CS"/>
</dbReference>
<organism evidence="5 6">
    <name type="scientific">Maritalea mediterranea</name>
    <dbReference type="NCBI Taxonomy" id="2909667"/>
    <lineage>
        <taxon>Bacteria</taxon>
        <taxon>Pseudomonadati</taxon>
        <taxon>Pseudomonadota</taxon>
        <taxon>Alphaproteobacteria</taxon>
        <taxon>Hyphomicrobiales</taxon>
        <taxon>Devosiaceae</taxon>
        <taxon>Maritalea</taxon>
    </lineage>
</organism>
<evidence type="ECO:0000256" key="1">
    <source>
        <dbReference type="ARBA" id="ARBA00005417"/>
    </source>
</evidence>
<dbReference type="CDD" id="cd03214">
    <property type="entry name" value="ABC_Iron-Siderophores_B12_Hemin"/>
    <property type="match status" value="1"/>
</dbReference>
<dbReference type="PROSITE" id="PS50893">
    <property type="entry name" value="ABC_TRANSPORTER_2"/>
    <property type="match status" value="1"/>
</dbReference>
<keyword evidence="6" id="KW-1185">Reference proteome</keyword>
<dbReference type="InterPro" id="IPR003593">
    <property type="entry name" value="AAA+_ATPase"/>
</dbReference>
<dbReference type="InterPro" id="IPR003439">
    <property type="entry name" value="ABC_transporter-like_ATP-bd"/>
</dbReference>
<reference evidence="5 6" key="1">
    <citation type="submission" date="2022-01" db="EMBL/GenBank/DDBJ databases">
        <title>Maritalea mediterranea sp. nov., isolated from marine plastic residues from the Malva-rosa beach (Valencia, Spain).</title>
        <authorList>
            <person name="Vidal-Verdu A."/>
            <person name="Molina-Menor E."/>
            <person name="Pascual J."/>
            <person name="Pereto J."/>
            <person name="Porcar M."/>
        </authorList>
    </citation>
    <scope>NUCLEOTIDE SEQUENCE [LARGE SCALE GENOMIC DNA]</scope>
    <source>
        <strain evidence="5 6">P4.10X</strain>
    </source>
</reference>
<dbReference type="PANTHER" id="PTHR42794">
    <property type="entry name" value="HEMIN IMPORT ATP-BINDING PROTEIN HMUV"/>
    <property type="match status" value="1"/>
</dbReference>
<dbReference type="Gene3D" id="3.40.50.300">
    <property type="entry name" value="P-loop containing nucleotide triphosphate hydrolases"/>
    <property type="match status" value="1"/>
</dbReference>
<gene>
    <name evidence="5" type="ORF">L1I42_12070</name>
</gene>
<proteinExistence type="inferred from homology"/>
<evidence type="ECO:0000313" key="5">
    <source>
        <dbReference type="EMBL" id="MCF4099228.1"/>
    </source>
</evidence>
<dbReference type="EMBL" id="JAKGTI010000002">
    <property type="protein sequence ID" value="MCF4099228.1"/>
    <property type="molecule type" value="Genomic_DNA"/>
</dbReference>
<feature type="domain" description="ABC transporter" evidence="4">
    <location>
        <begin position="14"/>
        <end position="242"/>
    </location>
</feature>
<dbReference type="Proteomes" id="UP001201217">
    <property type="component" value="Unassembled WGS sequence"/>
</dbReference>
<evidence type="ECO:0000256" key="3">
    <source>
        <dbReference type="ARBA" id="ARBA00022840"/>
    </source>
</evidence>